<evidence type="ECO:0000256" key="6">
    <source>
        <dbReference type="ARBA" id="ARBA00022989"/>
    </source>
</evidence>
<evidence type="ECO:0008006" key="12">
    <source>
        <dbReference type="Google" id="ProtNLM"/>
    </source>
</evidence>
<keyword evidence="3" id="KW-0716">Sensory transduction</keyword>
<dbReference type="GO" id="GO:0005549">
    <property type="term" value="F:odorant binding"/>
    <property type="evidence" value="ECO:0007669"/>
    <property type="project" value="InterPro"/>
</dbReference>
<dbReference type="AlphaFoldDB" id="A0A9P0HNU8"/>
<evidence type="ECO:0000313" key="10">
    <source>
        <dbReference type="EMBL" id="CAH1405139.1"/>
    </source>
</evidence>
<reference evidence="10" key="1">
    <citation type="submission" date="2022-01" db="EMBL/GenBank/DDBJ databases">
        <authorList>
            <person name="King R."/>
        </authorList>
    </citation>
    <scope>NUCLEOTIDE SEQUENCE</scope>
</reference>
<dbReference type="OrthoDB" id="6631264at2759"/>
<dbReference type="GO" id="GO:0004984">
    <property type="term" value="F:olfactory receptor activity"/>
    <property type="evidence" value="ECO:0007669"/>
    <property type="project" value="InterPro"/>
</dbReference>
<evidence type="ECO:0000256" key="7">
    <source>
        <dbReference type="ARBA" id="ARBA00023136"/>
    </source>
</evidence>
<keyword evidence="6" id="KW-1133">Transmembrane helix</keyword>
<evidence type="ECO:0000313" key="11">
    <source>
        <dbReference type="Proteomes" id="UP001152798"/>
    </source>
</evidence>
<dbReference type="Pfam" id="PF02949">
    <property type="entry name" value="7tm_6"/>
    <property type="match status" value="1"/>
</dbReference>
<evidence type="ECO:0000256" key="2">
    <source>
        <dbReference type="ARBA" id="ARBA00022475"/>
    </source>
</evidence>
<gene>
    <name evidence="10" type="ORF">NEZAVI_LOCUS13412</name>
</gene>
<sequence length="147" mass="17293">MAVLEHVEIIRLIREFDKLLTDIFLIQVLQTTIVSTMCFYAASKIDDIMDVPKFVAIISATYMQLYIYCWLGEEISQHSNDIHHSIYASKWYQCDLKVRKSLNIFETFTKAHFKLNGGHIFTIHLETFLLMLKESFSYFMVLRAIVK</sequence>
<name>A0A9P0HNU8_NEZVI</name>
<evidence type="ECO:0000256" key="1">
    <source>
        <dbReference type="ARBA" id="ARBA00004651"/>
    </source>
</evidence>
<keyword evidence="5" id="KW-0552">Olfaction</keyword>
<evidence type="ECO:0000256" key="5">
    <source>
        <dbReference type="ARBA" id="ARBA00022725"/>
    </source>
</evidence>
<evidence type="ECO:0000256" key="4">
    <source>
        <dbReference type="ARBA" id="ARBA00022692"/>
    </source>
</evidence>
<keyword evidence="8" id="KW-0675">Receptor</keyword>
<accession>A0A9P0HNU8</accession>
<evidence type="ECO:0000256" key="3">
    <source>
        <dbReference type="ARBA" id="ARBA00022606"/>
    </source>
</evidence>
<protein>
    <recommendedName>
        <fullName evidence="12">Odorant receptor</fullName>
    </recommendedName>
</protein>
<dbReference type="GO" id="GO:0005886">
    <property type="term" value="C:plasma membrane"/>
    <property type="evidence" value="ECO:0007669"/>
    <property type="project" value="UniProtKB-SubCell"/>
</dbReference>
<dbReference type="PANTHER" id="PTHR21137">
    <property type="entry name" value="ODORANT RECEPTOR"/>
    <property type="match status" value="1"/>
</dbReference>
<dbReference type="EMBL" id="OV725082">
    <property type="protein sequence ID" value="CAH1405139.1"/>
    <property type="molecule type" value="Genomic_DNA"/>
</dbReference>
<keyword evidence="9" id="KW-0807">Transducer</keyword>
<proteinExistence type="predicted"/>
<evidence type="ECO:0000256" key="8">
    <source>
        <dbReference type="ARBA" id="ARBA00023170"/>
    </source>
</evidence>
<keyword evidence="7" id="KW-0472">Membrane</keyword>
<organism evidence="10 11">
    <name type="scientific">Nezara viridula</name>
    <name type="common">Southern green stink bug</name>
    <name type="synonym">Cimex viridulus</name>
    <dbReference type="NCBI Taxonomy" id="85310"/>
    <lineage>
        <taxon>Eukaryota</taxon>
        <taxon>Metazoa</taxon>
        <taxon>Ecdysozoa</taxon>
        <taxon>Arthropoda</taxon>
        <taxon>Hexapoda</taxon>
        <taxon>Insecta</taxon>
        <taxon>Pterygota</taxon>
        <taxon>Neoptera</taxon>
        <taxon>Paraneoptera</taxon>
        <taxon>Hemiptera</taxon>
        <taxon>Heteroptera</taxon>
        <taxon>Panheteroptera</taxon>
        <taxon>Pentatomomorpha</taxon>
        <taxon>Pentatomoidea</taxon>
        <taxon>Pentatomidae</taxon>
        <taxon>Pentatominae</taxon>
        <taxon>Nezara</taxon>
    </lineage>
</organism>
<dbReference type="PANTHER" id="PTHR21137:SF35">
    <property type="entry name" value="ODORANT RECEPTOR 19A-RELATED"/>
    <property type="match status" value="1"/>
</dbReference>
<keyword evidence="11" id="KW-1185">Reference proteome</keyword>
<dbReference type="GO" id="GO:0007165">
    <property type="term" value="P:signal transduction"/>
    <property type="evidence" value="ECO:0007669"/>
    <property type="project" value="UniProtKB-KW"/>
</dbReference>
<comment type="subcellular location">
    <subcellularLocation>
        <location evidence="1">Cell membrane</location>
        <topology evidence="1">Multi-pass membrane protein</topology>
    </subcellularLocation>
</comment>
<dbReference type="InterPro" id="IPR004117">
    <property type="entry name" value="7tm6_olfct_rcpt"/>
</dbReference>
<keyword evidence="4" id="KW-0812">Transmembrane</keyword>
<keyword evidence="2" id="KW-1003">Cell membrane</keyword>
<evidence type="ECO:0000256" key="9">
    <source>
        <dbReference type="ARBA" id="ARBA00023224"/>
    </source>
</evidence>
<dbReference type="Proteomes" id="UP001152798">
    <property type="component" value="Chromosome 6"/>
</dbReference>